<evidence type="ECO:0000313" key="2">
    <source>
        <dbReference type="Proteomes" id="UP000645610"/>
    </source>
</evidence>
<dbReference type="RefSeq" id="WP_196285198.1">
    <property type="nucleotide sequence ID" value="NZ_JADQDP010000001.1"/>
</dbReference>
<accession>A0A931FHA7</accession>
<name>A0A931FHA7_9BACT</name>
<dbReference type="AlphaFoldDB" id="A0A931FHA7"/>
<dbReference type="Proteomes" id="UP000645610">
    <property type="component" value="Unassembled WGS sequence"/>
</dbReference>
<keyword evidence="2" id="KW-1185">Reference proteome</keyword>
<gene>
    <name evidence="1" type="ORF">I2I01_04405</name>
</gene>
<sequence>MKNLWNRLRQWVRDLLKAGRSASHYPYPLLDEEDMQNFEEGLASEQREEERG</sequence>
<evidence type="ECO:0000313" key="1">
    <source>
        <dbReference type="EMBL" id="MBF9140862.1"/>
    </source>
</evidence>
<protein>
    <submittedName>
        <fullName evidence="1">Uncharacterized protein</fullName>
    </submittedName>
</protein>
<comment type="caution">
    <text evidence="1">The sequence shown here is derived from an EMBL/GenBank/DDBJ whole genome shotgun (WGS) entry which is preliminary data.</text>
</comment>
<proteinExistence type="predicted"/>
<dbReference type="EMBL" id="JADQDP010000001">
    <property type="protein sequence ID" value="MBF9140862.1"/>
    <property type="molecule type" value="Genomic_DNA"/>
</dbReference>
<reference evidence="1 2" key="1">
    <citation type="submission" date="2020-11" db="EMBL/GenBank/DDBJ databases">
        <authorList>
            <person name="Kim M.K."/>
        </authorList>
    </citation>
    <scope>NUCLEOTIDE SEQUENCE [LARGE SCALE GENOMIC DNA]</scope>
    <source>
        <strain evidence="1 2">BT439</strain>
    </source>
</reference>
<organism evidence="1 2">
    <name type="scientific">Hymenobacter properus</name>
    <dbReference type="NCBI Taxonomy" id="2791026"/>
    <lineage>
        <taxon>Bacteria</taxon>
        <taxon>Pseudomonadati</taxon>
        <taxon>Bacteroidota</taxon>
        <taxon>Cytophagia</taxon>
        <taxon>Cytophagales</taxon>
        <taxon>Hymenobacteraceae</taxon>
        <taxon>Hymenobacter</taxon>
    </lineage>
</organism>